<feature type="signal peptide" evidence="1">
    <location>
        <begin position="1"/>
        <end position="24"/>
    </location>
</feature>
<protein>
    <recommendedName>
        <fullName evidence="4">Secreted protein</fullName>
    </recommendedName>
</protein>
<reference evidence="2" key="2">
    <citation type="submission" date="2020-09" db="EMBL/GenBank/DDBJ databases">
        <authorList>
            <person name="Sun Q."/>
            <person name="Zhou Y."/>
        </authorList>
    </citation>
    <scope>NUCLEOTIDE SEQUENCE</scope>
    <source>
        <strain evidence="2">CGMCC 4.5737</strain>
    </source>
</reference>
<name>A0A8J3CIZ0_9PSEU</name>
<dbReference type="AlphaFoldDB" id="A0A8J3CIZ0"/>
<reference evidence="2" key="1">
    <citation type="journal article" date="2014" name="Int. J. Syst. Evol. Microbiol.">
        <title>Complete genome sequence of Corynebacterium casei LMG S-19264T (=DSM 44701T), isolated from a smear-ripened cheese.</title>
        <authorList>
            <consortium name="US DOE Joint Genome Institute (JGI-PGF)"/>
            <person name="Walter F."/>
            <person name="Albersmeier A."/>
            <person name="Kalinowski J."/>
            <person name="Ruckert C."/>
        </authorList>
    </citation>
    <scope>NUCLEOTIDE SEQUENCE</scope>
    <source>
        <strain evidence="2">CGMCC 4.5737</strain>
    </source>
</reference>
<evidence type="ECO:0008006" key="4">
    <source>
        <dbReference type="Google" id="ProtNLM"/>
    </source>
</evidence>
<sequence>MKRFVVGCAAIAAALGAVFTPTAAATPPDLYARCGFYKSTAPAQYGSYYIHCGDSWIWVKIQYKGKPAQESCFRPHEQRRLGDPDAVERAWYTRVAQTDGKKCLG</sequence>
<proteinExistence type="predicted"/>
<dbReference type="EMBL" id="BMMK01000031">
    <property type="protein sequence ID" value="GGM73623.1"/>
    <property type="molecule type" value="Genomic_DNA"/>
</dbReference>
<dbReference type="InterPro" id="IPR045935">
    <property type="entry name" value="DUF6355"/>
</dbReference>
<gene>
    <name evidence="2" type="ORF">GCM10012275_50430</name>
</gene>
<dbReference type="Pfam" id="PF19882">
    <property type="entry name" value="DUF6355"/>
    <property type="match status" value="1"/>
</dbReference>
<keyword evidence="1" id="KW-0732">Signal</keyword>
<dbReference type="RefSeq" id="WP_189060913.1">
    <property type="nucleotide sequence ID" value="NZ_BMMK01000031.1"/>
</dbReference>
<dbReference type="Proteomes" id="UP000637578">
    <property type="component" value="Unassembled WGS sequence"/>
</dbReference>
<evidence type="ECO:0000313" key="2">
    <source>
        <dbReference type="EMBL" id="GGM73623.1"/>
    </source>
</evidence>
<organism evidence="2 3">
    <name type="scientific">Longimycelium tulufanense</name>
    <dbReference type="NCBI Taxonomy" id="907463"/>
    <lineage>
        <taxon>Bacteria</taxon>
        <taxon>Bacillati</taxon>
        <taxon>Actinomycetota</taxon>
        <taxon>Actinomycetes</taxon>
        <taxon>Pseudonocardiales</taxon>
        <taxon>Pseudonocardiaceae</taxon>
        <taxon>Longimycelium</taxon>
    </lineage>
</organism>
<evidence type="ECO:0000313" key="3">
    <source>
        <dbReference type="Proteomes" id="UP000637578"/>
    </source>
</evidence>
<comment type="caution">
    <text evidence="2">The sequence shown here is derived from an EMBL/GenBank/DDBJ whole genome shotgun (WGS) entry which is preliminary data.</text>
</comment>
<feature type="chain" id="PRO_5038590849" description="Secreted protein" evidence="1">
    <location>
        <begin position="25"/>
        <end position="105"/>
    </location>
</feature>
<evidence type="ECO:0000256" key="1">
    <source>
        <dbReference type="SAM" id="SignalP"/>
    </source>
</evidence>
<accession>A0A8J3CIZ0</accession>
<keyword evidence="3" id="KW-1185">Reference proteome</keyword>